<dbReference type="AlphaFoldDB" id="D5BVF3"/>
<protein>
    <submittedName>
        <fullName evidence="1">Uncharacterized protein</fullName>
    </submittedName>
</protein>
<accession>D5BVF3</accession>
<name>D5BVF3_NITHN</name>
<dbReference type="KEGG" id="nhl:Nhal_0391"/>
<dbReference type="STRING" id="472759.Nhal_0391"/>
<gene>
    <name evidence="1" type="ordered locus">Nhal_0391</name>
</gene>
<dbReference type="RefSeq" id="WP_013031477.1">
    <property type="nucleotide sequence ID" value="NC_013960.1"/>
</dbReference>
<reference evidence="2" key="1">
    <citation type="submission" date="2010-04" db="EMBL/GenBank/DDBJ databases">
        <title>Complete genome sequence of Nitrosococcus halophilus Nc4, a salt-adapted, aerobic obligate ammonia-oxidizing sulfur purple bacterium.</title>
        <authorList>
            <consortium name="US DOE Joint Genome Institute"/>
            <person name="Campbell M.A."/>
            <person name="Malfatti S.A."/>
            <person name="Chain P.S.G."/>
            <person name="Heidelberg J.F."/>
            <person name="Ward B.B."/>
            <person name="Klotz M.G."/>
        </authorList>
    </citation>
    <scope>NUCLEOTIDE SEQUENCE [LARGE SCALE GENOMIC DNA]</scope>
    <source>
        <strain evidence="2">Nc4</strain>
    </source>
</reference>
<evidence type="ECO:0000313" key="2">
    <source>
        <dbReference type="Proteomes" id="UP000001844"/>
    </source>
</evidence>
<keyword evidence="2" id="KW-1185">Reference proteome</keyword>
<dbReference type="Proteomes" id="UP000001844">
    <property type="component" value="Chromosome"/>
</dbReference>
<evidence type="ECO:0000313" key="1">
    <source>
        <dbReference type="EMBL" id="ADE13581.1"/>
    </source>
</evidence>
<proteinExistence type="predicted"/>
<dbReference type="EMBL" id="CP001798">
    <property type="protein sequence ID" value="ADE13581.1"/>
    <property type="molecule type" value="Genomic_DNA"/>
</dbReference>
<sequence length="81" mass="9105">MMSETIYGTGSEQVLQSIFSTAREREELKEASRLRALLQFPTYPGIDYTADYSGILSRKLNEIVGLQEIPPYLALYATISV</sequence>
<organism evidence="1 2">
    <name type="scientific">Nitrosococcus halophilus (strain Nc4)</name>
    <dbReference type="NCBI Taxonomy" id="472759"/>
    <lineage>
        <taxon>Bacteria</taxon>
        <taxon>Pseudomonadati</taxon>
        <taxon>Pseudomonadota</taxon>
        <taxon>Gammaproteobacteria</taxon>
        <taxon>Chromatiales</taxon>
        <taxon>Chromatiaceae</taxon>
        <taxon>Nitrosococcus</taxon>
    </lineage>
</organism>
<dbReference type="HOGENOM" id="CLU_2570323_0_0_6"/>